<reference evidence="5 6" key="1">
    <citation type="submission" date="2017-10" db="EMBL/GenBank/DDBJ databases">
        <title>Paenichitinophaga pekingensis gen. nov., sp. nov., isolated from activated sludge.</title>
        <authorList>
            <person name="Jin D."/>
            <person name="Kong X."/>
            <person name="Deng Y."/>
            <person name="Bai Z."/>
        </authorList>
    </citation>
    <scope>NUCLEOTIDE SEQUENCE [LARGE SCALE GENOMIC DNA]</scope>
    <source>
        <strain evidence="5 6">13</strain>
    </source>
</reference>
<dbReference type="KEGG" id="cbae:COR50_20550"/>
<feature type="domain" description="Tox-GHH" evidence="4">
    <location>
        <begin position="50"/>
        <end position="120"/>
    </location>
</feature>
<dbReference type="Proteomes" id="UP000220133">
    <property type="component" value="Chromosome"/>
</dbReference>
<dbReference type="Pfam" id="PF15636">
    <property type="entry name" value="Tox-GHH"/>
    <property type="match status" value="1"/>
</dbReference>
<keyword evidence="2" id="KW-0677">Repeat</keyword>
<dbReference type="OrthoDB" id="2972467at2"/>
<organism evidence="5 6">
    <name type="scientific">Chitinophaga caeni</name>
    <dbReference type="NCBI Taxonomy" id="2029983"/>
    <lineage>
        <taxon>Bacteria</taxon>
        <taxon>Pseudomonadati</taxon>
        <taxon>Bacteroidota</taxon>
        <taxon>Chitinophagia</taxon>
        <taxon>Chitinophagales</taxon>
        <taxon>Chitinophagaceae</taxon>
        <taxon>Chitinophaga</taxon>
    </lineage>
</organism>
<keyword evidence="6" id="KW-1185">Reference proteome</keyword>
<evidence type="ECO:0000256" key="2">
    <source>
        <dbReference type="ARBA" id="ARBA00022737"/>
    </source>
</evidence>
<gene>
    <name evidence="5" type="ORF">COR50_20550</name>
</gene>
<keyword evidence="1" id="KW-0245">EGF-like domain</keyword>
<protein>
    <recommendedName>
        <fullName evidence="4">Tox-GHH domain-containing protein</fullName>
    </recommendedName>
</protein>
<dbReference type="EMBL" id="CP023777">
    <property type="protein sequence ID" value="ATL49375.1"/>
    <property type="molecule type" value="Genomic_DNA"/>
</dbReference>
<evidence type="ECO:0000256" key="1">
    <source>
        <dbReference type="ARBA" id="ARBA00022536"/>
    </source>
</evidence>
<evidence type="ECO:0000313" key="6">
    <source>
        <dbReference type="Proteomes" id="UP000220133"/>
    </source>
</evidence>
<dbReference type="PANTHER" id="PTHR11219">
    <property type="entry name" value="TENEURIN AND N-ACETYLGLUCOSAMINE-1-PHOSPHODIESTER ALPHA-N-ACETYLGLUCOSAMINIDASE"/>
    <property type="match status" value="1"/>
</dbReference>
<keyword evidence="3" id="KW-1015">Disulfide bond</keyword>
<dbReference type="InterPro" id="IPR028916">
    <property type="entry name" value="Tox-GHH_dom"/>
</dbReference>
<dbReference type="PANTHER" id="PTHR11219:SF69">
    <property type="entry name" value="TENEURIN-A"/>
    <property type="match status" value="1"/>
</dbReference>
<evidence type="ECO:0000259" key="4">
    <source>
        <dbReference type="Pfam" id="PF15636"/>
    </source>
</evidence>
<name>A0A291QZM0_9BACT</name>
<accession>A0A291QZM0</accession>
<evidence type="ECO:0000256" key="3">
    <source>
        <dbReference type="ARBA" id="ARBA00023157"/>
    </source>
</evidence>
<dbReference type="AlphaFoldDB" id="A0A291QZM0"/>
<proteinExistence type="predicted"/>
<sequence length="158" mass="17710">MEEDFAGAVNAVIATAGNAQVVYDLLKGGGKSLTNFLQKRGLTKRIYSIAYARRKAVKDAWQLEKELVEATGEGSRRWTKKELSELKKAGKAKGYVGYHINNVKDYPDLAGDANNIKFVKKGDEHLLEHSGNYRNSTSGELIDRKKMIDNYRQNIKSD</sequence>
<evidence type="ECO:0000313" key="5">
    <source>
        <dbReference type="EMBL" id="ATL49375.1"/>
    </source>
</evidence>
<dbReference type="InterPro" id="IPR051216">
    <property type="entry name" value="Teneurin"/>
</dbReference>